<feature type="repeat" description="ANK" evidence="3">
    <location>
        <begin position="712"/>
        <end position="744"/>
    </location>
</feature>
<dbReference type="Pfam" id="PF24883">
    <property type="entry name" value="NPHP3_N"/>
    <property type="match status" value="1"/>
</dbReference>
<keyword evidence="7" id="KW-1185">Reference proteome</keyword>
<reference evidence="6" key="1">
    <citation type="journal article" date="2021" name="Nat. Commun.">
        <title>Genetic determinants of endophytism in the Arabidopsis root mycobiome.</title>
        <authorList>
            <person name="Mesny F."/>
            <person name="Miyauchi S."/>
            <person name="Thiergart T."/>
            <person name="Pickel B."/>
            <person name="Atanasova L."/>
            <person name="Karlsson M."/>
            <person name="Huettel B."/>
            <person name="Barry K.W."/>
            <person name="Haridas S."/>
            <person name="Chen C."/>
            <person name="Bauer D."/>
            <person name="Andreopoulos W."/>
            <person name="Pangilinan J."/>
            <person name="LaButti K."/>
            <person name="Riley R."/>
            <person name="Lipzen A."/>
            <person name="Clum A."/>
            <person name="Drula E."/>
            <person name="Henrissat B."/>
            <person name="Kohler A."/>
            <person name="Grigoriev I.V."/>
            <person name="Martin F.M."/>
            <person name="Hacquard S."/>
        </authorList>
    </citation>
    <scope>NUCLEOTIDE SEQUENCE</scope>
    <source>
        <strain evidence="6">MPI-SDFR-AT-0117</strain>
    </source>
</reference>
<dbReference type="InterPro" id="IPR029498">
    <property type="entry name" value="HeLo_dom"/>
</dbReference>
<dbReference type="GO" id="GO:0005737">
    <property type="term" value="C:cytoplasm"/>
    <property type="evidence" value="ECO:0007669"/>
    <property type="project" value="TreeGrafter"/>
</dbReference>
<feature type="region of interest" description="Disordered" evidence="4">
    <location>
        <begin position="58"/>
        <end position="94"/>
    </location>
</feature>
<sequence>MEAAGLAIGIVGLAGLFTTCQSIVDKFSSYQNFDSESRALEVEFNAYKAKFERWGQTSGISNAAGSDDESSTELPGHGRRRDHDPRSTLENPQTQGALTDVLQAIIDELNSLMPKATPAHAMANQMRNKVSDSKRSRLGWAVSRKKARTENIARFQRLVDALYSLVPPAGPSGYTSFAEDDTDFVQNLRSLLQDMRKERQVMMARDVHTWLVGSGFPNERYQESTRKRLEGTCSWIFEDDTFQDWRSSDTTATGPKIMWIHGPAGFGKTILSARIVEELSRSSDKPVAHFFYSSGLEGCDDPFVAARSWISQIAARNESALNLIRQRQLLDVNPTAGQTTTMEILSQIVKLIPGCTLIADGLDECAQLSGDGASASGFLRRLLESVIDTEIHLLVVSRDELAIRLALEDGPVLQELRISPNHVRTDTVALSRDLIDQKLSNKNEAVRSEVSTMLSDQCKGQFLWLKLQADRLRRGMTEKQLQKTIETTPSGLDQTYDKIWQRMEGDEDDRDRIFRILRWTAFSRHPLTIAELAEATLIDEETGVILADDHPGDITEDFVDTEIIGLCGIFIEVTGRATEPRPAKWTVQLSHFTVRHFLLRKLTAHRHLMSTTGFGDLEAIQHAQLAKSCLHAVMTFHKTTHPDNAEFDRLDWVLPQLAKFAIQAWPEYYKSGLKKDESLAGLASTFFSTECLYWQRQSRQPSSKKELESVVFGLPPLDLAYRQGLEAVVNTLVQLGADLSTSNAEGWTPLHEAAASGALTPSLLAYYGQNIDLQNQHGATPLHAASYYGHSHVVRLLLENGAKVDIPVSNGMTSLSSASYKGHHEVVRQLLDANANVDHESLTGETPLILASKQGHHVVVQQLLDANANMDHESSDRDTALGNACLSGDIETARVLLHRGAQVRDLNLGQAIHSGVTEVFELLLDTGGFSNKDDAFMPLISACMLGSVDATALLLSRSEGVSQSPSFSDMDMEAALEEAVKSGNIELVRFLFENGFSVRRSNYPGWTLLHEAVRRGNLDMVELVLQKSFKGIRKAKTFRGSTSLHLAARGGKYHIAKLLIDYEVDVDAAGRYGSSAVWVAVKNGHLDVAKVILPLSKVSSNCQDYRGHTLLWWAQQTGNTELVQLLSQHDSTLDILQK</sequence>
<evidence type="ECO:0000313" key="7">
    <source>
        <dbReference type="Proteomes" id="UP000770015"/>
    </source>
</evidence>
<feature type="repeat" description="ANK" evidence="3">
    <location>
        <begin position="777"/>
        <end position="809"/>
    </location>
</feature>
<dbReference type="InterPro" id="IPR002110">
    <property type="entry name" value="Ankyrin_rpt"/>
</dbReference>
<organism evidence="6 7">
    <name type="scientific">Plectosphaerella plurivora</name>
    <dbReference type="NCBI Taxonomy" id="936078"/>
    <lineage>
        <taxon>Eukaryota</taxon>
        <taxon>Fungi</taxon>
        <taxon>Dikarya</taxon>
        <taxon>Ascomycota</taxon>
        <taxon>Pezizomycotina</taxon>
        <taxon>Sordariomycetes</taxon>
        <taxon>Hypocreomycetidae</taxon>
        <taxon>Glomerellales</taxon>
        <taxon>Plectosphaerellaceae</taxon>
        <taxon>Plectosphaerella</taxon>
    </lineage>
</organism>
<dbReference type="InterPro" id="IPR051631">
    <property type="entry name" value="Ankyrin-KH/SAM_domain"/>
</dbReference>
<dbReference type="SUPFAM" id="SSF52540">
    <property type="entry name" value="P-loop containing nucleoside triphosphate hydrolases"/>
    <property type="match status" value="1"/>
</dbReference>
<dbReference type="SMART" id="SM00248">
    <property type="entry name" value="ANK"/>
    <property type="match status" value="12"/>
</dbReference>
<name>A0A9P8VKV8_9PEZI</name>
<dbReference type="OrthoDB" id="539213at2759"/>
<dbReference type="PROSITE" id="PS50837">
    <property type="entry name" value="NACHT"/>
    <property type="match status" value="1"/>
</dbReference>
<evidence type="ECO:0000313" key="6">
    <source>
        <dbReference type="EMBL" id="KAH6694063.1"/>
    </source>
</evidence>
<evidence type="ECO:0000256" key="1">
    <source>
        <dbReference type="ARBA" id="ARBA00022737"/>
    </source>
</evidence>
<feature type="repeat" description="ANK" evidence="3">
    <location>
        <begin position="810"/>
        <end position="842"/>
    </location>
</feature>
<feature type="repeat" description="ANK" evidence="3">
    <location>
        <begin position="1004"/>
        <end position="1028"/>
    </location>
</feature>
<dbReference type="InterPro" id="IPR056884">
    <property type="entry name" value="NPHP3-like_N"/>
</dbReference>
<dbReference type="Gene3D" id="1.25.40.20">
    <property type="entry name" value="Ankyrin repeat-containing domain"/>
    <property type="match status" value="2"/>
</dbReference>
<feature type="domain" description="NACHT" evidence="5">
    <location>
        <begin position="256"/>
        <end position="398"/>
    </location>
</feature>
<dbReference type="Pfam" id="PF12796">
    <property type="entry name" value="Ank_2"/>
    <property type="match status" value="3"/>
</dbReference>
<keyword evidence="1" id="KW-0677">Repeat</keyword>
<dbReference type="EMBL" id="JAGSXJ010000003">
    <property type="protein sequence ID" value="KAH6694063.1"/>
    <property type="molecule type" value="Genomic_DNA"/>
</dbReference>
<dbReference type="Gene3D" id="3.40.50.300">
    <property type="entry name" value="P-loop containing nucleotide triphosphate hydrolases"/>
    <property type="match status" value="1"/>
</dbReference>
<protein>
    <submittedName>
        <fullName evidence="6">Ankyrin repeat-containing domain protein</fullName>
    </submittedName>
</protein>
<accession>A0A9P8VKV8</accession>
<evidence type="ECO:0000256" key="2">
    <source>
        <dbReference type="ARBA" id="ARBA00023043"/>
    </source>
</evidence>
<dbReference type="PANTHER" id="PTHR23206">
    <property type="entry name" value="MASK PROTEIN"/>
    <property type="match status" value="1"/>
</dbReference>
<dbReference type="InterPro" id="IPR038305">
    <property type="entry name" value="HeLo_sf"/>
</dbReference>
<dbReference type="InterPro" id="IPR027417">
    <property type="entry name" value="P-loop_NTPase"/>
</dbReference>
<evidence type="ECO:0000256" key="3">
    <source>
        <dbReference type="PROSITE-ProRule" id="PRU00023"/>
    </source>
</evidence>
<dbReference type="Gene3D" id="1.20.120.1020">
    <property type="entry name" value="Prion-inhibition and propagation, HeLo domain"/>
    <property type="match status" value="1"/>
</dbReference>
<dbReference type="InterPro" id="IPR036770">
    <property type="entry name" value="Ankyrin_rpt-contain_sf"/>
</dbReference>
<dbReference type="Pfam" id="PF00023">
    <property type="entry name" value="Ank"/>
    <property type="match status" value="1"/>
</dbReference>
<gene>
    <name evidence="6" type="ORF">F5X68DRAFT_164999</name>
</gene>
<dbReference type="PROSITE" id="PS50297">
    <property type="entry name" value="ANK_REP_REGION"/>
    <property type="match status" value="6"/>
</dbReference>
<dbReference type="SUPFAM" id="SSF48403">
    <property type="entry name" value="Ankyrin repeat"/>
    <property type="match status" value="2"/>
</dbReference>
<evidence type="ECO:0000256" key="4">
    <source>
        <dbReference type="SAM" id="MobiDB-lite"/>
    </source>
</evidence>
<keyword evidence="2 3" id="KW-0040">ANK repeat</keyword>
<dbReference type="Pfam" id="PF14479">
    <property type="entry name" value="HeLo"/>
    <property type="match status" value="1"/>
</dbReference>
<dbReference type="Proteomes" id="UP000770015">
    <property type="component" value="Unassembled WGS sequence"/>
</dbReference>
<proteinExistence type="predicted"/>
<dbReference type="PANTHER" id="PTHR23206:SF7">
    <property type="entry name" value="PROTEIN KINASE DOMAIN-CONTAINING PROTEIN"/>
    <property type="match status" value="1"/>
</dbReference>
<feature type="repeat" description="ANK" evidence="3">
    <location>
        <begin position="971"/>
        <end position="1003"/>
    </location>
</feature>
<dbReference type="AlphaFoldDB" id="A0A9P8VKV8"/>
<feature type="repeat" description="ANK" evidence="3">
    <location>
        <begin position="843"/>
        <end position="875"/>
    </location>
</feature>
<dbReference type="PROSITE" id="PS50088">
    <property type="entry name" value="ANK_REPEAT"/>
    <property type="match status" value="7"/>
</dbReference>
<dbReference type="InterPro" id="IPR007111">
    <property type="entry name" value="NACHT_NTPase"/>
</dbReference>
<feature type="repeat" description="ANK" evidence="3">
    <location>
        <begin position="1039"/>
        <end position="1071"/>
    </location>
</feature>
<evidence type="ECO:0000259" key="5">
    <source>
        <dbReference type="PROSITE" id="PS50837"/>
    </source>
</evidence>
<comment type="caution">
    <text evidence="6">The sequence shown here is derived from an EMBL/GenBank/DDBJ whole genome shotgun (WGS) entry which is preliminary data.</text>
</comment>